<dbReference type="Proteomes" id="UP000823849">
    <property type="component" value="Unassembled WGS sequence"/>
</dbReference>
<proteinExistence type="predicted"/>
<dbReference type="Gene3D" id="3.20.20.80">
    <property type="entry name" value="Glycosidases"/>
    <property type="match status" value="2"/>
</dbReference>
<protein>
    <submittedName>
        <fullName evidence="1">Beta-galactosidase trimerization domain-containing protein</fullName>
    </submittedName>
</protein>
<comment type="caution">
    <text evidence="1">The sequence shown here is derived from an EMBL/GenBank/DDBJ whole genome shotgun (WGS) entry which is preliminary data.</text>
</comment>
<dbReference type="EMBL" id="DWWU01000031">
    <property type="protein sequence ID" value="HJC15609.1"/>
    <property type="molecule type" value="Genomic_DNA"/>
</dbReference>
<evidence type="ECO:0000313" key="1">
    <source>
        <dbReference type="EMBL" id="HJC15609.1"/>
    </source>
</evidence>
<sequence length="712" mass="82178">MERRYWYQKQLRILQTVLREPDLQKYDVEKVVDYMKKTNTNCIVVNAGGIIDFFPNAAELGRENRFMDGQDMLKDLTEACHRNGIRVMVRVDFRGVEKERYEERPDWFAEDKDGGPVVDWGFLYKPCYNSYYANEHAEEFITRMMENYAIDGVWENSVGFGTGPCYCRRCRDLYRRETGREISTEEDYRSEAFADYREWKARCADRHLARLRNAVKRFGEEKAFCAEIFGMFHATNAWRTGIDLYNAKDQFDFLVSPAFLDGAAAETKKWDNLSYASSSIRFLKSISPEKEAVLLCGNNGTKWRYIKAPEKETKLWMWEAAAVGGGFWNCMFNGQCPSETLDRRNAFLETEVYEYLKEHEKQLEGQLPAAEVGIYYSKPSRDFFGNDREENDGYGVFIKGVEQVLTERHIPWQFVPDLTFCLDNIRKLKALILPNAACISEEHLEIIRRYVEQGGGIVASYKTSLYDERGNCRQDFGLKDLFGCSYTGIEEDTSFDCYQLIRAEHPVLDQMGCEETQVLMNEGSTLLCRLSEERKTEMLCSYIPRIDNQPPEFAWRETLRTEYSTVTAGRYGLGKVVYFANQTDKLCYTNGHEDFRNLFGNAVEWVKSGEFQFHAKAPGSVHITWMEKEGSPKESVLSFVNTTAGSNRPVQEIVPVKNIEVTLHSVGKLKAYEIWKGGEGIKVTQNDRADTVTVCMDTLQEFAALRIVTETF</sequence>
<gene>
    <name evidence="1" type="ORF">H9705_07270</name>
</gene>
<dbReference type="CDD" id="cd03143">
    <property type="entry name" value="A4_beta-galactosidase_middle_domain"/>
    <property type="match status" value="1"/>
</dbReference>
<dbReference type="InterPro" id="IPR029062">
    <property type="entry name" value="Class_I_gatase-like"/>
</dbReference>
<dbReference type="SUPFAM" id="SSF51445">
    <property type="entry name" value="(Trans)glycosidases"/>
    <property type="match status" value="1"/>
</dbReference>
<evidence type="ECO:0000313" key="2">
    <source>
        <dbReference type="Proteomes" id="UP000823849"/>
    </source>
</evidence>
<reference evidence="1" key="1">
    <citation type="journal article" date="2021" name="PeerJ">
        <title>Extensive microbial diversity within the chicken gut microbiome revealed by metagenomics and culture.</title>
        <authorList>
            <person name="Gilroy R."/>
            <person name="Ravi A."/>
            <person name="Getino M."/>
            <person name="Pursley I."/>
            <person name="Horton D.L."/>
            <person name="Alikhan N.F."/>
            <person name="Baker D."/>
            <person name="Gharbi K."/>
            <person name="Hall N."/>
            <person name="Watson M."/>
            <person name="Adriaenssens E.M."/>
            <person name="Foster-Nyarko E."/>
            <person name="Jarju S."/>
            <person name="Secka A."/>
            <person name="Antonio M."/>
            <person name="Oren A."/>
            <person name="Chaudhuri R.R."/>
            <person name="La Ragione R."/>
            <person name="Hildebrand F."/>
            <person name="Pallen M.J."/>
        </authorList>
    </citation>
    <scope>NUCLEOTIDE SEQUENCE</scope>
    <source>
        <strain evidence="1">CHK185-5351</strain>
    </source>
</reference>
<organism evidence="1 2">
    <name type="scientific">Candidatus Fusicatenibacter intestinigallinarum</name>
    <dbReference type="NCBI Taxonomy" id="2838598"/>
    <lineage>
        <taxon>Bacteria</taxon>
        <taxon>Bacillati</taxon>
        <taxon>Bacillota</taxon>
        <taxon>Clostridia</taxon>
        <taxon>Lachnospirales</taxon>
        <taxon>Lachnospiraceae</taxon>
        <taxon>Fusicatenibacter</taxon>
    </lineage>
</organism>
<reference evidence="1" key="2">
    <citation type="submission" date="2021-04" db="EMBL/GenBank/DDBJ databases">
        <authorList>
            <person name="Gilroy R."/>
        </authorList>
    </citation>
    <scope>NUCLEOTIDE SEQUENCE</scope>
    <source>
        <strain evidence="1">CHK185-5351</strain>
    </source>
</reference>
<dbReference type="SUPFAM" id="SSF52317">
    <property type="entry name" value="Class I glutamine amidotransferase-like"/>
    <property type="match status" value="1"/>
</dbReference>
<dbReference type="Gene3D" id="3.40.50.880">
    <property type="match status" value="1"/>
</dbReference>
<dbReference type="Pfam" id="PF14871">
    <property type="entry name" value="GHL6"/>
    <property type="match status" value="1"/>
</dbReference>
<dbReference type="InterPro" id="IPR028212">
    <property type="entry name" value="GHL6"/>
</dbReference>
<dbReference type="InterPro" id="IPR017853">
    <property type="entry name" value="GH"/>
</dbReference>
<accession>A0A9D2NBH4</accession>
<dbReference type="AlphaFoldDB" id="A0A9D2NBH4"/>
<name>A0A9D2NBH4_9FIRM</name>